<comment type="caution">
    <text evidence="2">The sequence shown here is derived from an EMBL/GenBank/DDBJ whole genome shotgun (WGS) entry which is preliminary data.</text>
</comment>
<dbReference type="AlphaFoldDB" id="A0A812LA14"/>
<accession>A0A812LA14</accession>
<evidence type="ECO:0000313" key="2">
    <source>
        <dbReference type="EMBL" id="CAE7240609.1"/>
    </source>
</evidence>
<organism evidence="2 3">
    <name type="scientific">Symbiodinium necroappetens</name>
    <dbReference type="NCBI Taxonomy" id="1628268"/>
    <lineage>
        <taxon>Eukaryota</taxon>
        <taxon>Sar</taxon>
        <taxon>Alveolata</taxon>
        <taxon>Dinophyceae</taxon>
        <taxon>Suessiales</taxon>
        <taxon>Symbiodiniaceae</taxon>
        <taxon>Symbiodinium</taxon>
    </lineage>
</organism>
<proteinExistence type="predicted"/>
<protein>
    <submittedName>
        <fullName evidence="2">Acy1 protein</fullName>
    </submittedName>
</protein>
<dbReference type="EMBL" id="CAJNJA010008808">
    <property type="protein sequence ID" value="CAE7240609.1"/>
    <property type="molecule type" value="Genomic_DNA"/>
</dbReference>
<feature type="region of interest" description="Disordered" evidence="1">
    <location>
        <begin position="23"/>
        <end position="56"/>
    </location>
</feature>
<sequence>MRNILIRHPHEWNCAKLLHRASQDVQRGSKPKGFGSSAPRFRAKTSEVPGPGSYSLPRLFDAPSPVMKKTRKLPAFFEEPGNDIEMAPLQKVITEDGPDNTDWEDVQDTTQAWFIASYTTPLPTLSDDRMAEIDEIVARMEGGL</sequence>
<evidence type="ECO:0000313" key="3">
    <source>
        <dbReference type="Proteomes" id="UP000601435"/>
    </source>
</evidence>
<keyword evidence="3" id="KW-1185">Reference proteome</keyword>
<name>A0A812LA14_9DINO</name>
<dbReference type="Proteomes" id="UP000601435">
    <property type="component" value="Unassembled WGS sequence"/>
</dbReference>
<dbReference type="OrthoDB" id="407570at2759"/>
<gene>
    <name evidence="2" type="primary">Acy1</name>
    <name evidence="2" type="ORF">SNEC2469_LOCUS4314</name>
</gene>
<evidence type="ECO:0000256" key="1">
    <source>
        <dbReference type="SAM" id="MobiDB-lite"/>
    </source>
</evidence>
<reference evidence="2" key="1">
    <citation type="submission" date="2021-02" db="EMBL/GenBank/DDBJ databases">
        <authorList>
            <person name="Dougan E. K."/>
            <person name="Rhodes N."/>
            <person name="Thang M."/>
            <person name="Chan C."/>
        </authorList>
    </citation>
    <scope>NUCLEOTIDE SEQUENCE</scope>
</reference>